<sequence>MTYDLAENTWYEYLVIKNTGYNRPCSPHKVNSTSLTVSVPYRLSLSYDINCLKRRMTRYID</sequence>
<proteinExistence type="predicted"/>
<dbReference type="EMBL" id="VSRR010022352">
    <property type="protein sequence ID" value="MPC64635.1"/>
    <property type="molecule type" value="Genomic_DNA"/>
</dbReference>
<gene>
    <name evidence="1" type="ORF">E2C01_058753</name>
</gene>
<evidence type="ECO:0000313" key="1">
    <source>
        <dbReference type="EMBL" id="MPC64635.1"/>
    </source>
</evidence>
<comment type="caution">
    <text evidence="1">The sequence shown here is derived from an EMBL/GenBank/DDBJ whole genome shotgun (WGS) entry which is preliminary data.</text>
</comment>
<dbReference type="Proteomes" id="UP000324222">
    <property type="component" value="Unassembled WGS sequence"/>
</dbReference>
<reference evidence="1 2" key="1">
    <citation type="submission" date="2019-05" db="EMBL/GenBank/DDBJ databases">
        <title>Another draft genome of Portunus trituberculatus and its Hox gene families provides insights of decapod evolution.</title>
        <authorList>
            <person name="Jeong J.-H."/>
            <person name="Song I."/>
            <person name="Kim S."/>
            <person name="Choi T."/>
            <person name="Kim D."/>
            <person name="Ryu S."/>
            <person name="Kim W."/>
        </authorList>
    </citation>
    <scope>NUCLEOTIDE SEQUENCE [LARGE SCALE GENOMIC DNA]</scope>
    <source>
        <tissue evidence="1">Muscle</tissue>
    </source>
</reference>
<evidence type="ECO:0000313" key="2">
    <source>
        <dbReference type="Proteomes" id="UP000324222"/>
    </source>
</evidence>
<keyword evidence="2" id="KW-1185">Reference proteome</keyword>
<dbReference type="AlphaFoldDB" id="A0A5B7H517"/>
<organism evidence="1 2">
    <name type="scientific">Portunus trituberculatus</name>
    <name type="common">Swimming crab</name>
    <name type="synonym">Neptunus trituberculatus</name>
    <dbReference type="NCBI Taxonomy" id="210409"/>
    <lineage>
        <taxon>Eukaryota</taxon>
        <taxon>Metazoa</taxon>
        <taxon>Ecdysozoa</taxon>
        <taxon>Arthropoda</taxon>
        <taxon>Crustacea</taxon>
        <taxon>Multicrustacea</taxon>
        <taxon>Malacostraca</taxon>
        <taxon>Eumalacostraca</taxon>
        <taxon>Eucarida</taxon>
        <taxon>Decapoda</taxon>
        <taxon>Pleocyemata</taxon>
        <taxon>Brachyura</taxon>
        <taxon>Eubrachyura</taxon>
        <taxon>Portunoidea</taxon>
        <taxon>Portunidae</taxon>
        <taxon>Portuninae</taxon>
        <taxon>Portunus</taxon>
    </lineage>
</organism>
<name>A0A5B7H517_PORTR</name>
<accession>A0A5B7H517</accession>
<protein>
    <submittedName>
        <fullName evidence="1">Uncharacterized protein</fullName>
    </submittedName>
</protein>